<proteinExistence type="predicted"/>
<gene>
    <name evidence="1" type="ORF">CAK95_27705</name>
</gene>
<dbReference type="RefSeq" id="WP_086090906.1">
    <property type="nucleotide sequence ID" value="NZ_CP021112.1"/>
</dbReference>
<evidence type="ECO:0000313" key="1">
    <source>
        <dbReference type="EMBL" id="ARQ02474.1"/>
    </source>
</evidence>
<dbReference type="AlphaFoldDB" id="A0A1W6ZYR9"/>
<accession>A0A1W6ZYR9</accession>
<keyword evidence="2" id="KW-1185">Reference proteome</keyword>
<dbReference type="KEGG" id="psin:CAK95_27705"/>
<dbReference type="EMBL" id="CP021112">
    <property type="protein sequence ID" value="ARQ02474.1"/>
    <property type="molecule type" value="Genomic_DNA"/>
</dbReference>
<evidence type="ECO:0000313" key="2">
    <source>
        <dbReference type="Proteomes" id="UP000194137"/>
    </source>
</evidence>
<reference evidence="1 2" key="1">
    <citation type="submission" date="2017-05" db="EMBL/GenBank/DDBJ databases">
        <title>Full genome sequence of Pseudorhodoplanes sinuspersici.</title>
        <authorList>
            <person name="Dastgheib S.M.M."/>
            <person name="Shavandi M."/>
            <person name="Tirandaz H."/>
        </authorList>
    </citation>
    <scope>NUCLEOTIDE SEQUENCE [LARGE SCALE GENOMIC DNA]</scope>
    <source>
        <strain evidence="1 2">RIPI110</strain>
    </source>
</reference>
<sequence length="106" mass="11490">MTILCTLLSKNDHAVKGQLFTAFLFAAMLVAASIMQAHGLGKGIVAKAWSRIVKTDTNFIMRADFCGIANIARSTVASVQLCLDKTKGPPDYLCTNNFATERHILS</sequence>
<protein>
    <submittedName>
        <fullName evidence="1">Uncharacterized protein</fullName>
    </submittedName>
</protein>
<dbReference type="STRING" id="1235591.CAK95_27705"/>
<name>A0A1W6ZYR9_9HYPH</name>
<dbReference type="Proteomes" id="UP000194137">
    <property type="component" value="Chromosome"/>
</dbReference>
<organism evidence="1 2">
    <name type="scientific">Pseudorhodoplanes sinuspersici</name>
    <dbReference type="NCBI Taxonomy" id="1235591"/>
    <lineage>
        <taxon>Bacteria</taxon>
        <taxon>Pseudomonadati</taxon>
        <taxon>Pseudomonadota</taxon>
        <taxon>Alphaproteobacteria</taxon>
        <taxon>Hyphomicrobiales</taxon>
        <taxon>Pseudorhodoplanes</taxon>
    </lineage>
</organism>